<dbReference type="Proteomes" id="UP000009881">
    <property type="component" value="Unassembled WGS sequence"/>
</dbReference>
<dbReference type="Gene3D" id="1.25.40.80">
    <property type="match status" value="1"/>
</dbReference>
<dbReference type="Pfam" id="PF04244">
    <property type="entry name" value="DPRP"/>
    <property type="match status" value="1"/>
</dbReference>
<dbReference type="Gene3D" id="3.40.50.620">
    <property type="entry name" value="HUPs"/>
    <property type="match status" value="1"/>
</dbReference>
<dbReference type="PANTHER" id="PTHR38657">
    <property type="entry name" value="SLR1343 PROTEIN"/>
    <property type="match status" value="1"/>
</dbReference>
<keyword evidence="2" id="KW-1185">Reference proteome</keyword>
<proteinExistence type="predicted"/>
<name>K9GTI9_9PROT</name>
<comment type="caution">
    <text evidence="1">The sequence shown here is derived from an EMBL/GenBank/DDBJ whole genome shotgun (WGS) entry which is preliminary data.</text>
</comment>
<dbReference type="OrthoDB" id="5288100at2"/>
<dbReference type="InterPro" id="IPR007357">
    <property type="entry name" value="PhrB-like"/>
</dbReference>
<protein>
    <submittedName>
        <fullName evidence="1">Deoxyribodipyrimidine photolyase-related protein</fullName>
    </submittedName>
</protein>
<dbReference type="RefSeq" id="WP_009541736.1">
    <property type="nucleotide sequence ID" value="NZ_ANHY01000017.1"/>
</dbReference>
<evidence type="ECO:0000313" key="2">
    <source>
        <dbReference type="Proteomes" id="UP000009881"/>
    </source>
</evidence>
<dbReference type="Gene3D" id="1.10.10.1710">
    <property type="entry name" value="Deoxyribodipyrimidine photolyase-related"/>
    <property type="match status" value="1"/>
</dbReference>
<dbReference type="EMBL" id="ANHY01000017">
    <property type="protein sequence ID" value="EKV28079.1"/>
    <property type="molecule type" value="Genomic_DNA"/>
</dbReference>
<dbReference type="Gene3D" id="1.10.579.10">
    <property type="entry name" value="DNA Cyclobutane Dipyrimidine Photolyase, subunit A, domain 3"/>
    <property type="match status" value="1"/>
</dbReference>
<dbReference type="PATRIC" id="fig|1238182.3.peg.3294"/>
<dbReference type="eggNOG" id="COG3046">
    <property type="taxonomic scope" value="Bacteria"/>
</dbReference>
<dbReference type="InterPro" id="IPR036134">
    <property type="entry name" value="Crypto/Photolyase_FAD-like_sf"/>
</dbReference>
<dbReference type="SUPFAM" id="SSF48173">
    <property type="entry name" value="Cryptochrome/photolyase FAD-binding domain"/>
    <property type="match status" value="1"/>
</dbReference>
<sequence>MTDAAPVLRLVLGDQLSRSIAALGDIDPARDVVLMIEAMEECTYVPHHPRKIAFLFSAMRHFAEALRAEGITVDYRRLDEPGEGRSFRHGLEQAVARYRPARVVVTEPGEWRVLEDMRGWQEAVGVPVDIRLDGRFLCPLEDFRRWAGGRRTLRMEWFYRDMRRRHGLLLTPGSEPEGGRWNYDQDNREALPADLEAPDPPAFAPDALTREVLDLVAARFGHHFGRLQGFAMPVTAADAEAAFDHFIRHRLPRFGTYQDAMRQGEPFLFHSLISAPLNAGLLDPLDLCRRAEDAYHAGHAPLNAVEGFIRQILGWREYVRGIYWTRMPDYAQTNALEAHRPLPRFYWTGETGMNCLRQVVTETHDHAHAHHIQRLMVTGNFALLAGIDPAAVNAWYLVVYADAYEWVQLPNTHGMALYADGGLLASKPYAASGKYIDRMSDYCRHCRYSPKKQLEDDACPFNALYWDFIARTRAVTARNRRMMMIHKTMDRMGDEKIRALRDKARTFLDGLEYDPPVRR</sequence>
<gene>
    <name evidence="1" type="ORF">C882_1080</name>
</gene>
<reference evidence="1 2" key="1">
    <citation type="journal article" date="2013" name="Genome Announc.">
        <title>Draft Genome Sequence of an Alphaproteobacterium, Caenispirillum salinarum AK4(T), Isolated from a Solar Saltern.</title>
        <authorList>
            <person name="Khatri I."/>
            <person name="Singh A."/>
            <person name="Korpole S."/>
            <person name="Pinnaka A.K."/>
            <person name="Subramanian S."/>
        </authorList>
    </citation>
    <scope>NUCLEOTIDE SEQUENCE [LARGE SCALE GENOMIC DNA]</scope>
    <source>
        <strain evidence="1 2">AK4</strain>
    </source>
</reference>
<organism evidence="1 2">
    <name type="scientific">Caenispirillum salinarum AK4</name>
    <dbReference type="NCBI Taxonomy" id="1238182"/>
    <lineage>
        <taxon>Bacteria</taxon>
        <taxon>Pseudomonadati</taxon>
        <taxon>Pseudomonadota</taxon>
        <taxon>Alphaproteobacteria</taxon>
        <taxon>Rhodospirillales</taxon>
        <taxon>Novispirillaceae</taxon>
        <taxon>Caenispirillum</taxon>
    </lineage>
</organism>
<dbReference type="InterPro" id="IPR014729">
    <property type="entry name" value="Rossmann-like_a/b/a_fold"/>
</dbReference>
<dbReference type="GO" id="GO:0016829">
    <property type="term" value="F:lyase activity"/>
    <property type="evidence" value="ECO:0007669"/>
    <property type="project" value="UniProtKB-KW"/>
</dbReference>
<dbReference type="PANTHER" id="PTHR38657:SF1">
    <property type="entry name" value="SLR1343 PROTEIN"/>
    <property type="match status" value="1"/>
</dbReference>
<accession>K9GTI9</accession>
<keyword evidence="1" id="KW-0456">Lyase</keyword>
<dbReference type="InterPro" id="IPR052551">
    <property type="entry name" value="UV-DNA_repair_photolyase"/>
</dbReference>
<dbReference type="STRING" id="1238182.C882_1080"/>
<evidence type="ECO:0000313" key="1">
    <source>
        <dbReference type="EMBL" id="EKV28079.1"/>
    </source>
</evidence>
<dbReference type="AlphaFoldDB" id="K9GTI9"/>